<dbReference type="HOGENOM" id="CLU_052501_0_0_11"/>
<reference evidence="2 3" key="1">
    <citation type="submission" date="2010-10" db="EMBL/GenBank/DDBJ databases">
        <title>Complete sequence of Frankia sp. EuI1c.</title>
        <authorList>
            <consortium name="US DOE Joint Genome Institute"/>
            <person name="Lucas S."/>
            <person name="Copeland A."/>
            <person name="Lapidus A."/>
            <person name="Cheng J.-F."/>
            <person name="Bruce D."/>
            <person name="Goodwin L."/>
            <person name="Pitluck S."/>
            <person name="Chertkov O."/>
            <person name="Detter J.C."/>
            <person name="Han C."/>
            <person name="Tapia R."/>
            <person name="Land M."/>
            <person name="Hauser L."/>
            <person name="Jeffries C."/>
            <person name="Kyrpides N."/>
            <person name="Ivanova N."/>
            <person name="Mikhailova N."/>
            <person name="Beauchemin N."/>
            <person name="Sen A."/>
            <person name="Sur S.A."/>
            <person name="Gtari M."/>
            <person name="Wall L."/>
            <person name="Tisa L."/>
            <person name="Woyke T."/>
        </authorList>
    </citation>
    <scope>NUCLEOTIDE SEQUENCE [LARGE SCALE GENOMIC DNA]</scope>
    <source>
        <strain evidence="3">DSM 45817 / CECT 9037 / EuI1c</strain>
    </source>
</reference>
<keyword evidence="3" id="KW-1185">Reference proteome</keyword>
<dbReference type="EMBL" id="CP002299">
    <property type="protein sequence ID" value="ADP82828.1"/>
    <property type="molecule type" value="Genomic_DNA"/>
</dbReference>
<feature type="transmembrane region" description="Helical" evidence="1">
    <location>
        <begin position="388"/>
        <end position="408"/>
    </location>
</feature>
<feature type="transmembrane region" description="Helical" evidence="1">
    <location>
        <begin position="332"/>
        <end position="356"/>
    </location>
</feature>
<proteinExistence type="predicted"/>
<evidence type="ECO:0008006" key="4">
    <source>
        <dbReference type="Google" id="ProtNLM"/>
    </source>
</evidence>
<evidence type="ECO:0000313" key="2">
    <source>
        <dbReference type="EMBL" id="ADP82828.1"/>
    </source>
</evidence>
<evidence type="ECO:0000256" key="1">
    <source>
        <dbReference type="SAM" id="Phobius"/>
    </source>
</evidence>
<dbReference type="eggNOG" id="ENOG502Z9Y5">
    <property type="taxonomic scope" value="Bacteria"/>
</dbReference>
<protein>
    <recommendedName>
        <fullName evidence="4">Integral membrane protein</fullName>
    </recommendedName>
</protein>
<keyword evidence="1" id="KW-0812">Transmembrane</keyword>
<feature type="transmembrane region" description="Helical" evidence="1">
    <location>
        <begin position="74"/>
        <end position="95"/>
    </location>
</feature>
<dbReference type="InParanoid" id="E3J0Q9"/>
<feature type="transmembrane region" description="Helical" evidence="1">
    <location>
        <begin position="49"/>
        <end position="67"/>
    </location>
</feature>
<feature type="transmembrane region" description="Helical" evidence="1">
    <location>
        <begin position="261"/>
        <end position="280"/>
    </location>
</feature>
<evidence type="ECO:0000313" key="3">
    <source>
        <dbReference type="Proteomes" id="UP000002484"/>
    </source>
</evidence>
<organism evidence="2 3">
    <name type="scientific">Pseudofrankia inefficax (strain DSM 45817 / CECT 9037 / DDB 130130 / EuI1c)</name>
    <name type="common">Frankia inefficax</name>
    <dbReference type="NCBI Taxonomy" id="298654"/>
    <lineage>
        <taxon>Bacteria</taxon>
        <taxon>Bacillati</taxon>
        <taxon>Actinomycetota</taxon>
        <taxon>Actinomycetes</taxon>
        <taxon>Frankiales</taxon>
        <taxon>Frankiaceae</taxon>
        <taxon>Pseudofrankia</taxon>
    </lineage>
</organism>
<feature type="transmembrane region" description="Helical" evidence="1">
    <location>
        <begin position="224"/>
        <end position="254"/>
    </location>
</feature>
<dbReference type="KEGG" id="fri:FraEuI1c_4838"/>
<sequence>MVLAAALAGATALLVATGVHFAPAGHGGRGGLAAGTLPLSWPPRLTPRTALAPALAVGVLLAAALLARRPGDRPAPAFGVSLGLSYLVTVAWWLALGAASRPGERVSAALLAAGDRAPSDLLRTTGGQPPGPELLTWVLARAGLHGGLAVGLAFTALGASVVPLVALAVRSLCHEPAARRLLPVLVFAPWAPFAVASRDAVTAAVAAAALAVGVVGCERGRRAWWALGAGLLLGVAGLFSFPAMWLGVAVAAAYFVRRRPLLNVITGVGALLPLFVLRLAGYSWPDGLARAGTGLFDHTALTWLVPDLLAVLLCCGPVLVRAARRIAMTPGWPFLVGAVASALFALLDGLASGGVVTSWLPLFPWLLVAALAPRPRPALPGDTSSAGAVPYGLVGAGAAVAVALAALLTA</sequence>
<gene>
    <name evidence="2" type="ordered locus">FraEuI1c_4838</name>
</gene>
<dbReference type="Proteomes" id="UP000002484">
    <property type="component" value="Chromosome"/>
</dbReference>
<name>E3J0Q9_PSEI1</name>
<keyword evidence="1" id="KW-1133">Transmembrane helix</keyword>
<feature type="transmembrane region" description="Helical" evidence="1">
    <location>
        <begin position="144"/>
        <end position="169"/>
    </location>
</feature>
<dbReference type="AlphaFoldDB" id="E3J0Q9"/>
<feature type="transmembrane region" description="Helical" evidence="1">
    <location>
        <begin position="300"/>
        <end position="320"/>
    </location>
</feature>
<feature type="transmembrane region" description="Helical" evidence="1">
    <location>
        <begin position="181"/>
        <end position="212"/>
    </location>
</feature>
<keyword evidence="1" id="KW-0472">Membrane</keyword>
<dbReference type="STRING" id="298654.FraEuI1c_4838"/>
<accession>E3J0Q9</accession>